<organism evidence="1 2">
    <name type="scientific">Actinocatenispora comari</name>
    <dbReference type="NCBI Taxonomy" id="2807577"/>
    <lineage>
        <taxon>Bacteria</taxon>
        <taxon>Bacillati</taxon>
        <taxon>Actinomycetota</taxon>
        <taxon>Actinomycetes</taxon>
        <taxon>Micromonosporales</taxon>
        <taxon>Micromonosporaceae</taxon>
        <taxon>Actinocatenispora</taxon>
    </lineage>
</organism>
<dbReference type="Proteomes" id="UP000614996">
    <property type="component" value="Unassembled WGS sequence"/>
</dbReference>
<keyword evidence="2" id="KW-1185">Reference proteome</keyword>
<evidence type="ECO:0000313" key="2">
    <source>
        <dbReference type="Proteomes" id="UP000614996"/>
    </source>
</evidence>
<name>A0A8J4EPU8_9ACTN</name>
<sequence>MRTYRTRLEVWGCVQGRAGEIVVLHLVGVNFDDAVRALSGGLSVACDTQRDAWPAGHHNRRAVGQFRTYRQWRIRAAQSLGSRHVCERDLSADVDYPHTGADGAPKWRCCTATATCMRRAAARQGLDCYHPAGFLRSDQRLHDIDRVPVIDLTDGRVLTVCGRHAPWFRDPRRFC</sequence>
<reference evidence="2" key="1">
    <citation type="journal article" date="2021" name="Int. J. Syst. Evol. Microbiol.">
        <title>Actinocatenispora comari sp. nov., an endophytic actinomycete isolated from aerial parts of Comarum salesowianum.</title>
        <authorList>
            <person name="Oyunbileg N."/>
            <person name="Iizaka Y."/>
            <person name="Hamada M."/>
            <person name="Davaapurev B.O."/>
            <person name="Fukumoto A."/>
            <person name="Tsetseg B."/>
            <person name="Kato F."/>
            <person name="Tamura T."/>
            <person name="Batkhuu J."/>
            <person name="Anzai Y."/>
        </authorList>
    </citation>
    <scope>NUCLEOTIDE SEQUENCE [LARGE SCALE GENOMIC DNA]</scope>
    <source>
        <strain evidence="2">NUM-2625</strain>
    </source>
</reference>
<protein>
    <submittedName>
        <fullName evidence="1">Uncharacterized protein</fullName>
    </submittedName>
</protein>
<proteinExistence type="predicted"/>
<comment type="caution">
    <text evidence="1">The sequence shown here is derived from an EMBL/GenBank/DDBJ whole genome shotgun (WGS) entry which is preliminary data.</text>
</comment>
<evidence type="ECO:0000313" key="1">
    <source>
        <dbReference type="EMBL" id="GIL29109.1"/>
    </source>
</evidence>
<gene>
    <name evidence="1" type="ORF">NUM_43630</name>
</gene>
<dbReference type="AlphaFoldDB" id="A0A8J4EPU8"/>
<dbReference type="EMBL" id="BOPO01000084">
    <property type="protein sequence ID" value="GIL29109.1"/>
    <property type="molecule type" value="Genomic_DNA"/>
</dbReference>
<accession>A0A8J4EPU8</accession>